<reference evidence="2" key="1">
    <citation type="submission" date="2015-10" db="EMBL/GenBank/DDBJ databases">
        <authorList>
            <person name="Gilbert D.G."/>
        </authorList>
    </citation>
    <scope>NUCLEOTIDE SEQUENCE</scope>
</reference>
<dbReference type="InterPro" id="IPR030395">
    <property type="entry name" value="GP_PDE_dom"/>
</dbReference>
<dbReference type="SUPFAM" id="SSF51695">
    <property type="entry name" value="PLC-like phosphodiesterases"/>
    <property type="match status" value="1"/>
</dbReference>
<dbReference type="EC" id="3.1.4.46" evidence="2"/>
<proteinExistence type="predicted"/>
<dbReference type="CDD" id="cd08561">
    <property type="entry name" value="GDPD_cytoplasmic_ScUgpQ2_like"/>
    <property type="match status" value="1"/>
</dbReference>
<sequence>MVDHAFLEHEGVLAFAHRGDHQAGPENTLSAFEGAVQQGFCYLETDVHCSKDGVLLAFHDDRLDRVTDQQGLIAQTDYALIRQARIRETEQIPRLESLLEAFPDARFNIDPKSDTAVGPLIDIIRHMDAEQRVCIGSFYGRRLRWVRDALPGVCTSMARAETTYARFASLGLPWRSGGAACAQVPVWWNRILVVDGRFVQTMHARGIPVHVWTVNNIDEMHRLLDLGVDGLMTDYPAKLKSVLLTRGQWHQPC</sequence>
<accession>A0A170PRU2</accession>
<feature type="domain" description="GP-PDE" evidence="1">
    <location>
        <begin position="12"/>
        <end position="243"/>
    </location>
</feature>
<organism evidence="2">
    <name type="scientific">hydrothermal vent metagenome</name>
    <dbReference type="NCBI Taxonomy" id="652676"/>
    <lineage>
        <taxon>unclassified sequences</taxon>
        <taxon>metagenomes</taxon>
        <taxon>ecological metagenomes</taxon>
    </lineage>
</organism>
<dbReference type="GO" id="GO:0008889">
    <property type="term" value="F:glycerophosphodiester phosphodiesterase activity"/>
    <property type="evidence" value="ECO:0007669"/>
    <property type="project" value="UniProtKB-EC"/>
</dbReference>
<keyword evidence="2" id="KW-0378">Hydrolase</keyword>
<dbReference type="Pfam" id="PF03009">
    <property type="entry name" value="GDPD"/>
    <property type="match status" value="1"/>
</dbReference>
<evidence type="ECO:0000259" key="1">
    <source>
        <dbReference type="PROSITE" id="PS51704"/>
    </source>
</evidence>
<dbReference type="GO" id="GO:0006629">
    <property type="term" value="P:lipid metabolic process"/>
    <property type="evidence" value="ECO:0007669"/>
    <property type="project" value="InterPro"/>
</dbReference>
<dbReference type="PANTHER" id="PTHR43805">
    <property type="entry name" value="GLYCEROPHOSPHORYL DIESTER PHOSPHODIESTERASE"/>
    <property type="match status" value="1"/>
</dbReference>
<dbReference type="Gene3D" id="3.20.20.190">
    <property type="entry name" value="Phosphatidylinositol (PI) phosphodiesterase"/>
    <property type="match status" value="1"/>
</dbReference>
<gene>
    <name evidence="2" type="ORF">MGWOODY_XGa2878</name>
</gene>
<name>A0A170PRU2_9ZZZZ</name>
<evidence type="ECO:0000313" key="2">
    <source>
        <dbReference type="EMBL" id="CUS53786.1"/>
    </source>
</evidence>
<protein>
    <submittedName>
        <fullName evidence="2">Glycerophosphoryl diester phosphodiesterase</fullName>
        <ecNumber evidence="2">3.1.4.46</ecNumber>
    </submittedName>
</protein>
<dbReference type="InterPro" id="IPR017946">
    <property type="entry name" value="PLC-like_Pdiesterase_TIM-brl"/>
</dbReference>
<dbReference type="AlphaFoldDB" id="A0A170PRU2"/>
<dbReference type="PANTHER" id="PTHR43805:SF1">
    <property type="entry name" value="GP-PDE DOMAIN-CONTAINING PROTEIN"/>
    <property type="match status" value="1"/>
</dbReference>
<dbReference type="PROSITE" id="PS51704">
    <property type="entry name" value="GP_PDE"/>
    <property type="match status" value="1"/>
</dbReference>
<dbReference type="EMBL" id="CZRL01000098">
    <property type="protein sequence ID" value="CUS53786.1"/>
    <property type="molecule type" value="Genomic_DNA"/>
</dbReference>